<evidence type="ECO:0000256" key="2">
    <source>
        <dbReference type="SAM" id="Phobius"/>
    </source>
</evidence>
<evidence type="ECO:0000313" key="3">
    <source>
        <dbReference type="EMBL" id="MEC0271938.1"/>
    </source>
</evidence>
<dbReference type="EMBL" id="JARNBH010000002">
    <property type="protein sequence ID" value="MEC0271938.1"/>
    <property type="molecule type" value="Genomic_DNA"/>
</dbReference>
<evidence type="ECO:0000256" key="1">
    <source>
        <dbReference type="SAM" id="MobiDB-lite"/>
    </source>
</evidence>
<keyword evidence="2" id="KW-0472">Membrane</keyword>
<accession>A0AAW9N0C9</accession>
<dbReference type="Proteomes" id="UP001307168">
    <property type="component" value="Unassembled WGS sequence"/>
</dbReference>
<gene>
    <name evidence="3" type="ORF">P4706_02415</name>
</gene>
<reference evidence="3 4" key="1">
    <citation type="submission" date="2023-03" db="EMBL/GenBank/DDBJ databases">
        <title>Bacillus Genome Sequencing.</title>
        <authorList>
            <person name="Dunlap C."/>
        </authorList>
    </citation>
    <scope>NUCLEOTIDE SEQUENCE [LARGE SCALE GENOMIC DNA]</scope>
    <source>
        <strain evidence="3 4">B-41290</strain>
    </source>
</reference>
<dbReference type="AlphaFoldDB" id="A0AAW9N0C9"/>
<name>A0AAW9N0C9_9BACI</name>
<feature type="transmembrane region" description="Helical" evidence="2">
    <location>
        <begin position="6"/>
        <end position="25"/>
    </location>
</feature>
<comment type="caution">
    <text evidence="3">The sequence shown here is derived from an EMBL/GenBank/DDBJ whole genome shotgun (WGS) entry which is preliminary data.</text>
</comment>
<evidence type="ECO:0000313" key="4">
    <source>
        <dbReference type="Proteomes" id="UP001307168"/>
    </source>
</evidence>
<feature type="transmembrane region" description="Helical" evidence="2">
    <location>
        <begin position="34"/>
        <end position="51"/>
    </location>
</feature>
<dbReference type="RefSeq" id="WP_367406043.1">
    <property type="nucleotide sequence ID" value="NZ_JARNBH010000002.1"/>
</dbReference>
<protein>
    <submittedName>
        <fullName evidence="3">Uncharacterized protein</fullName>
    </submittedName>
</protein>
<keyword evidence="4" id="KW-1185">Reference proteome</keyword>
<organism evidence="3 4">
    <name type="scientific">Peribacillus castrilensis</name>
    <dbReference type="NCBI Taxonomy" id="2897690"/>
    <lineage>
        <taxon>Bacteria</taxon>
        <taxon>Bacillati</taxon>
        <taxon>Bacillota</taxon>
        <taxon>Bacilli</taxon>
        <taxon>Bacillales</taxon>
        <taxon>Bacillaceae</taxon>
        <taxon>Peribacillus</taxon>
    </lineage>
</organism>
<sequence length="211" mass="24243">MLMYLGLISVVIAIFFIIAAVISAFRKTRKVKKMLLLALGSFIFLFVFAFIDALTDEETEVETNSTPTNKTTQTEENQEEDLEETWFPATESSREEEIEETVNSIIDKNYSHTTVNEMEVNENLGLNDGSYIVLPYLKWDAMNNAKRTKNLIEMYSDDLAANLAEEDDISELTIFWEVPYHLEGKNVAKFTYTKNGDSMSIGERWYDPSLR</sequence>
<keyword evidence="2" id="KW-1133">Transmembrane helix</keyword>
<keyword evidence="2" id="KW-0812">Transmembrane</keyword>
<feature type="compositionally biased region" description="Low complexity" evidence="1">
    <location>
        <begin position="62"/>
        <end position="75"/>
    </location>
</feature>
<proteinExistence type="predicted"/>
<feature type="region of interest" description="Disordered" evidence="1">
    <location>
        <begin position="59"/>
        <end position="92"/>
    </location>
</feature>